<dbReference type="GO" id="GO:0051301">
    <property type="term" value="P:cell division"/>
    <property type="evidence" value="ECO:0007669"/>
    <property type="project" value="UniProtKB-KW"/>
</dbReference>
<dbReference type="GO" id="GO:0005634">
    <property type="term" value="C:nucleus"/>
    <property type="evidence" value="ECO:0007669"/>
    <property type="project" value="UniProtKB-SubCell"/>
</dbReference>
<evidence type="ECO:0000313" key="14">
    <source>
        <dbReference type="Proteomes" id="UP001059041"/>
    </source>
</evidence>
<proteinExistence type="inferred from homology"/>
<evidence type="ECO:0000256" key="7">
    <source>
        <dbReference type="ARBA" id="ARBA00023242"/>
    </source>
</evidence>
<dbReference type="InterPro" id="IPR018851">
    <property type="entry name" value="Borealin_N"/>
</dbReference>
<reference evidence="13" key="1">
    <citation type="submission" date="2021-02" db="EMBL/GenBank/DDBJ databases">
        <title>Comparative genomics reveals that relaxation of natural selection precedes convergent phenotypic evolution of cavefish.</title>
        <authorList>
            <person name="Peng Z."/>
        </authorList>
    </citation>
    <scope>NUCLEOTIDE SEQUENCE</scope>
    <source>
        <tissue evidence="13">Muscle</tissue>
    </source>
</reference>
<evidence type="ECO:0000256" key="9">
    <source>
        <dbReference type="ARBA" id="ARBA00023328"/>
    </source>
</evidence>
<dbReference type="AlphaFoldDB" id="A0A9W7TL48"/>
<keyword evidence="9" id="KW-0137">Centromere</keyword>
<evidence type="ECO:0000256" key="1">
    <source>
        <dbReference type="ARBA" id="ARBA00004123"/>
    </source>
</evidence>
<name>A0A9W7TL48_TRIRA</name>
<dbReference type="InterPro" id="IPR018867">
    <property type="entry name" value="Cell_div_borealin"/>
</dbReference>
<evidence type="ECO:0000259" key="12">
    <source>
        <dbReference type="Pfam" id="PF10512"/>
    </source>
</evidence>
<evidence type="ECO:0000256" key="10">
    <source>
        <dbReference type="SAM" id="MobiDB-lite"/>
    </source>
</evidence>
<dbReference type="GO" id="GO:0032133">
    <property type="term" value="C:chromosome passenger complex"/>
    <property type="evidence" value="ECO:0007669"/>
    <property type="project" value="TreeGrafter"/>
</dbReference>
<evidence type="ECO:0000259" key="11">
    <source>
        <dbReference type="Pfam" id="PF10444"/>
    </source>
</evidence>
<dbReference type="PANTHER" id="PTHR16040:SF8">
    <property type="entry name" value="BOREALIN"/>
    <property type="match status" value="1"/>
</dbReference>
<organism evidence="13 14">
    <name type="scientific">Triplophysa rosa</name>
    <name type="common">Cave loach</name>
    <dbReference type="NCBI Taxonomy" id="992332"/>
    <lineage>
        <taxon>Eukaryota</taxon>
        <taxon>Metazoa</taxon>
        <taxon>Chordata</taxon>
        <taxon>Craniata</taxon>
        <taxon>Vertebrata</taxon>
        <taxon>Euteleostomi</taxon>
        <taxon>Actinopterygii</taxon>
        <taxon>Neopterygii</taxon>
        <taxon>Teleostei</taxon>
        <taxon>Ostariophysi</taxon>
        <taxon>Cypriniformes</taxon>
        <taxon>Nemacheilidae</taxon>
        <taxon>Triplophysa</taxon>
    </lineage>
</organism>
<keyword evidence="7" id="KW-0539">Nucleus</keyword>
<sequence>APRKRTQTSKNKKNPKTRKLEAFLLDFDDEVRTVVERLKDKTNDLLKDADNLYVAALIKLPMAVRKMNWIEYCNLDKPKSPVDDSKVPEEAAQVELAIAENNAIPSKVALKAKNSANSDDEIMAPLKSTVKKKKAPKKAPSTSKKAKALAVSTQGSTIRKSTRKPLVTPARTFLESSVIGPTPLITPRFDSRLPKTPAIRLPRHQEKVFSMSVNGSPIAGSAEDIVISVPLGNGECIQLLANEMDSVDLSQLDEKALRRIRNLQNRLTTLCGMSK</sequence>
<evidence type="ECO:0000256" key="3">
    <source>
        <dbReference type="ARBA" id="ARBA00009914"/>
    </source>
</evidence>
<feature type="domain" description="Borealin N-terminal" evidence="11">
    <location>
        <begin position="19"/>
        <end position="74"/>
    </location>
</feature>
<dbReference type="InterPro" id="IPR046466">
    <property type="entry name" value="Borealin_C"/>
</dbReference>
<evidence type="ECO:0000256" key="6">
    <source>
        <dbReference type="ARBA" id="ARBA00022776"/>
    </source>
</evidence>
<keyword evidence="4" id="KW-0158">Chromosome</keyword>
<feature type="domain" description="Borealin C-terminal" evidence="12">
    <location>
        <begin position="161"/>
        <end position="272"/>
    </location>
</feature>
<comment type="similarity">
    <text evidence="3">Belongs to the borealin family.</text>
</comment>
<comment type="caution">
    <text evidence="13">The sequence shown here is derived from an EMBL/GenBank/DDBJ whole genome shotgun (WGS) entry which is preliminary data.</text>
</comment>
<keyword evidence="5" id="KW-0132">Cell division</keyword>
<dbReference type="EMBL" id="JAFHDT010000016">
    <property type="protein sequence ID" value="KAI7798869.1"/>
    <property type="molecule type" value="Genomic_DNA"/>
</dbReference>
<evidence type="ECO:0000313" key="13">
    <source>
        <dbReference type="EMBL" id="KAI7798869.1"/>
    </source>
</evidence>
<feature type="non-terminal residue" evidence="13">
    <location>
        <position position="275"/>
    </location>
</feature>
<gene>
    <name evidence="13" type="ORF">IRJ41_015920</name>
</gene>
<keyword evidence="14" id="KW-1185">Reference proteome</keyword>
<dbReference type="Pfam" id="PF10444">
    <property type="entry name" value="Nbl1_Borealin_N"/>
    <property type="match status" value="1"/>
</dbReference>
<keyword evidence="6" id="KW-0498">Mitosis</keyword>
<dbReference type="PANTHER" id="PTHR16040">
    <property type="entry name" value="AUSTRALIN, ISOFORM A-RELATED"/>
    <property type="match status" value="1"/>
</dbReference>
<comment type="subcellular location">
    <subcellularLocation>
        <location evidence="2">Chromosome</location>
        <location evidence="2">Centromere</location>
    </subcellularLocation>
    <subcellularLocation>
        <location evidence="1">Nucleus</location>
    </subcellularLocation>
</comment>
<accession>A0A9W7TL48</accession>
<dbReference type="GO" id="GO:0000775">
    <property type="term" value="C:chromosome, centromeric region"/>
    <property type="evidence" value="ECO:0007669"/>
    <property type="project" value="UniProtKB-SubCell"/>
</dbReference>
<dbReference type="GO" id="GO:0051233">
    <property type="term" value="C:spindle midzone"/>
    <property type="evidence" value="ECO:0007669"/>
    <property type="project" value="TreeGrafter"/>
</dbReference>
<evidence type="ECO:0000256" key="8">
    <source>
        <dbReference type="ARBA" id="ARBA00023306"/>
    </source>
</evidence>
<keyword evidence="8" id="KW-0131">Cell cycle</keyword>
<dbReference type="Gene3D" id="6.10.140.560">
    <property type="match status" value="1"/>
</dbReference>
<dbReference type="GO" id="GO:0000070">
    <property type="term" value="P:mitotic sister chromatid segregation"/>
    <property type="evidence" value="ECO:0007669"/>
    <property type="project" value="TreeGrafter"/>
</dbReference>
<dbReference type="Proteomes" id="UP001059041">
    <property type="component" value="Linkage Group LG16"/>
</dbReference>
<evidence type="ECO:0000256" key="4">
    <source>
        <dbReference type="ARBA" id="ARBA00022454"/>
    </source>
</evidence>
<protein>
    <submittedName>
        <fullName evidence="13">Borealin</fullName>
    </submittedName>
</protein>
<feature type="region of interest" description="Disordered" evidence="10">
    <location>
        <begin position="130"/>
        <end position="155"/>
    </location>
</feature>
<evidence type="ECO:0000256" key="5">
    <source>
        <dbReference type="ARBA" id="ARBA00022618"/>
    </source>
</evidence>
<dbReference type="Pfam" id="PF10512">
    <property type="entry name" value="Borealin"/>
    <property type="match status" value="1"/>
</dbReference>
<evidence type="ECO:0000256" key="2">
    <source>
        <dbReference type="ARBA" id="ARBA00004584"/>
    </source>
</evidence>
<dbReference type="Gene3D" id="6.10.250.1900">
    <property type="match status" value="1"/>
</dbReference>